<name>A0A2T0PZK2_9ACTN</name>
<protein>
    <recommendedName>
        <fullName evidence="4">Bifunctional protein PyrR</fullName>
    </recommendedName>
    <domain>
        <recommendedName>
            <fullName evidence="4">Pyrimidine operon regulatory protein</fullName>
        </recommendedName>
    </domain>
    <domain>
        <recommendedName>
            <fullName evidence="4">Uracil phosphoribosyltransferase</fullName>
            <shortName evidence="4">UPRTase</shortName>
            <ecNumber evidence="4">2.4.2.9</ecNumber>
        </recommendedName>
    </domain>
</protein>
<dbReference type="NCBIfam" id="NF003547">
    <property type="entry name" value="PRK05205.1-3"/>
    <property type="match status" value="1"/>
</dbReference>
<keyword evidence="3 4" id="KW-0804">Transcription</keyword>
<dbReference type="OrthoDB" id="9802227at2"/>
<evidence type="ECO:0000256" key="4">
    <source>
        <dbReference type="HAMAP-Rule" id="MF_01219"/>
    </source>
</evidence>
<sequence>MPAEPAESAAPSGPWSQTPAPPSGGPPGRREGEQDHTSARAVLEGPDIRRALTRIAHEILERTKGGTDIVLLGIPTRGVTLAERLARRIEEVEGRPVPWGSLDITMYRDDLRLRPARALGRTELPPDGVDGRLVVLVDDVLFSGRTVRAALDALGDLGRPRAVQLAILVDRGHRQLPIRADYVGKNLPTSLRETVKVQLAENDGRDAVLLDKRADTPGAGRERDGRDPR</sequence>
<dbReference type="GO" id="GO:0004845">
    <property type="term" value="F:uracil phosphoribosyltransferase activity"/>
    <property type="evidence" value="ECO:0007669"/>
    <property type="project" value="UniProtKB-UniRule"/>
</dbReference>
<evidence type="ECO:0000313" key="8">
    <source>
        <dbReference type="Proteomes" id="UP000237846"/>
    </source>
</evidence>
<accession>A0A2T0PZK2</accession>
<dbReference type="InterPro" id="IPR023050">
    <property type="entry name" value="PyrR"/>
</dbReference>
<dbReference type="SUPFAM" id="SSF53271">
    <property type="entry name" value="PRTase-like"/>
    <property type="match status" value="1"/>
</dbReference>
<dbReference type="Gene3D" id="3.40.50.2020">
    <property type="match status" value="1"/>
</dbReference>
<comment type="function">
    <text evidence="4">Also displays a weak uracil phosphoribosyltransferase activity which is not physiologically significant.</text>
</comment>
<dbReference type="NCBIfam" id="NF003549">
    <property type="entry name" value="PRK05205.1-5"/>
    <property type="match status" value="1"/>
</dbReference>
<evidence type="ECO:0000256" key="2">
    <source>
        <dbReference type="ARBA" id="ARBA00023015"/>
    </source>
</evidence>
<dbReference type="PANTHER" id="PTHR11608">
    <property type="entry name" value="BIFUNCTIONAL PROTEIN PYRR"/>
    <property type="match status" value="1"/>
</dbReference>
<dbReference type="PANTHER" id="PTHR11608:SF0">
    <property type="entry name" value="BIFUNCTIONAL PROTEIN PYRR"/>
    <property type="match status" value="1"/>
</dbReference>
<dbReference type="FunFam" id="3.40.50.2020:FF:000020">
    <property type="entry name" value="Bifunctional protein PyrR"/>
    <property type="match status" value="1"/>
</dbReference>
<comment type="caution">
    <text evidence="7">The sequence shown here is derived from an EMBL/GenBank/DDBJ whole genome shotgun (WGS) entry which is preliminary data.</text>
</comment>
<evidence type="ECO:0000313" key="7">
    <source>
        <dbReference type="EMBL" id="PRX96982.1"/>
    </source>
</evidence>
<dbReference type="Pfam" id="PF00156">
    <property type="entry name" value="Pribosyltran"/>
    <property type="match status" value="1"/>
</dbReference>
<organism evidence="7 8">
    <name type="scientific">Allonocardiopsis opalescens</name>
    <dbReference type="NCBI Taxonomy" id="1144618"/>
    <lineage>
        <taxon>Bacteria</taxon>
        <taxon>Bacillati</taxon>
        <taxon>Actinomycetota</taxon>
        <taxon>Actinomycetes</taxon>
        <taxon>Streptosporangiales</taxon>
        <taxon>Allonocardiopsis</taxon>
    </lineage>
</organism>
<dbReference type="AlphaFoldDB" id="A0A2T0PZK2"/>
<dbReference type="InterPro" id="IPR050137">
    <property type="entry name" value="PyrR_bifunctional"/>
</dbReference>
<dbReference type="Proteomes" id="UP000237846">
    <property type="component" value="Unassembled WGS sequence"/>
</dbReference>
<evidence type="ECO:0000256" key="3">
    <source>
        <dbReference type="ARBA" id="ARBA00023163"/>
    </source>
</evidence>
<keyword evidence="4 7" id="KW-0808">Transferase</keyword>
<evidence type="ECO:0000256" key="1">
    <source>
        <dbReference type="ARBA" id="ARBA00005565"/>
    </source>
</evidence>
<feature type="compositionally biased region" description="Basic and acidic residues" evidence="5">
    <location>
        <begin position="28"/>
        <end position="38"/>
    </location>
</feature>
<dbReference type="CDD" id="cd06223">
    <property type="entry name" value="PRTases_typeI"/>
    <property type="match status" value="1"/>
</dbReference>
<dbReference type="RefSeq" id="WP_106248569.1">
    <property type="nucleotide sequence ID" value="NZ_PVZC01000006.1"/>
</dbReference>
<dbReference type="EC" id="2.4.2.9" evidence="4"/>
<feature type="compositionally biased region" description="Low complexity" evidence="5">
    <location>
        <begin position="1"/>
        <end position="14"/>
    </location>
</feature>
<dbReference type="InterPro" id="IPR000836">
    <property type="entry name" value="PRTase_dom"/>
</dbReference>
<proteinExistence type="inferred from homology"/>
<feature type="domain" description="Phosphoribosyltransferase" evidence="6">
    <location>
        <begin position="41"/>
        <end position="185"/>
    </location>
</feature>
<feature type="short sequence motif" description="PRPP-binding" evidence="4">
    <location>
        <begin position="134"/>
        <end position="146"/>
    </location>
</feature>
<dbReference type="GO" id="GO:0006355">
    <property type="term" value="P:regulation of DNA-templated transcription"/>
    <property type="evidence" value="ECO:0007669"/>
    <property type="project" value="UniProtKB-UniRule"/>
</dbReference>
<comment type="similarity">
    <text evidence="1 4">Belongs to the purine/pyrimidine phosphoribosyltransferase family. PyrR subfamily.</text>
</comment>
<comment type="function">
    <text evidence="4">Regulates the transcription of the pyrimidine nucleotide (pyr) operon in response to exogenous pyrimidines.</text>
</comment>
<keyword evidence="8" id="KW-1185">Reference proteome</keyword>
<evidence type="ECO:0000256" key="5">
    <source>
        <dbReference type="SAM" id="MobiDB-lite"/>
    </source>
</evidence>
<comment type="catalytic activity">
    <reaction evidence="4">
        <text>UMP + diphosphate = 5-phospho-alpha-D-ribose 1-diphosphate + uracil</text>
        <dbReference type="Rhea" id="RHEA:13017"/>
        <dbReference type="ChEBI" id="CHEBI:17568"/>
        <dbReference type="ChEBI" id="CHEBI:33019"/>
        <dbReference type="ChEBI" id="CHEBI:57865"/>
        <dbReference type="ChEBI" id="CHEBI:58017"/>
        <dbReference type="EC" id="2.4.2.9"/>
    </reaction>
</comment>
<dbReference type="InterPro" id="IPR029057">
    <property type="entry name" value="PRTase-like"/>
</dbReference>
<keyword evidence="2 4" id="KW-0805">Transcription regulation</keyword>
<evidence type="ECO:0000259" key="6">
    <source>
        <dbReference type="Pfam" id="PF00156"/>
    </source>
</evidence>
<dbReference type="EMBL" id="PVZC01000006">
    <property type="protein sequence ID" value="PRX96982.1"/>
    <property type="molecule type" value="Genomic_DNA"/>
</dbReference>
<feature type="region of interest" description="Disordered" evidence="5">
    <location>
        <begin position="1"/>
        <end position="44"/>
    </location>
</feature>
<reference evidence="7 8" key="1">
    <citation type="submission" date="2018-03" db="EMBL/GenBank/DDBJ databases">
        <title>Genomic Encyclopedia of Archaeal and Bacterial Type Strains, Phase II (KMG-II): from individual species to whole genera.</title>
        <authorList>
            <person name="Goeker M."/>
        </authorList>
    </citation>
    <scope>NUCLEOTIDE SEQUENCE [LARGE SCALE GENOMIC DNA]</scope>
    <source>
        <strain evidence="7 8">DSM 45601</strain>
    </source>
</reference>
<dbReference type="HAMAP" id="MF_01219">
    <property type="entry name" value="PyrR"/>
    <property type="match status" value="1"/>
</dbReference>
<gene>
    <name evidence="4" type="primary">pyrR</name>
    <name evidence="7" type="ORF">CLV72_10617</name>
</gene>
<keyword evidence="4 7" id="KW-0328">Glycosyltransferase</keyword>